<name>A0AC34RMN0_9BILA</name>
<dbReference type="WBParaSite" id="JU765_v2.g8442.t1">
    <property type="protein sequence ID" value="JU765_v2.g8442.t1"/>
    <property type="gene ID" value="JU765_v2.g8442"/>
</dbReference>
<sequence>MLRYSTTLLQCFVLFSAFLFVQINAGRNIQANVQKAIDNTKRRQTPAKLAAVPSSSSGQQRPGRMESLDVNKLNLLIKSIDKTWIMPRSGTKDPVGSNFQYKKTCASIYKARHGACSQTGFGVMCFNYCHEQGEKLVFKCQDTSDATYCRNSGNFDTFLAKYRKDSYKAKAFIHQMISRCYATAICNIQTGILNSTLIDADANNPEETTPRAPPAYIRGAARTLSPIKGARTPTPRKNPTKKSSRLDTTSPSPTGKTNIWDRFTIAQRAKPTPKYIPFWQRLLATTTIGPSETSSDMIEQQSTGSFTTQVEEGTTEIESEIEETISTTKNSKKVTLPTKKAIKTTTRGVLKIKQTAKPRKNISTTTTTTTTTEIPTTTEEYVTEEEIDETTTTPEIIELSTTTQNEKHTWKPLEITEPPPPGPEYSKMRKAENHQTTGPFWNKFQPGRWYQSVHFMTNTGK</sequence>
<protein>
    <submittedName>
        <fullName evidence="2">Uncharacterized protein</fullName>
    </submittedName>
</protein>
<reference evidence="2" key="1">
    <citation type="submission" date="2022-11" db="UniProtKB">
        <authorList>
            <consortium name="WormBaseParasite"/>
        </authorList>
    </citation>
    <scope>IDENTIFICATION</scope>
</reference>
<proteinExistence type="predicted"/>
<organism evidence="1 2">
    <name type="scientific">Panagrolaimus sp. JU765</name>
    <dbReference type="NCBI Taxonomy" id="591449"/>
    <lineage>
        <taxon>Eukaryota</taxon>
        <taxon>Metazoa</taxon>
        <taxon>Ecdysozoa</taxon>
        <taxon>Nematoda</taxon>
        <taxon>Chromadorea</taxon>
        <taxon>Rhabditida</taxon>
        <taxon>Tylenchina</taxon>
        <taxon>Panagrolaimomorpha</taxon>
        <taxon>Panagrolaimoidea</taxon>
        <taxon>Panagrolaimidae</taxon>
        <taxon>Panagrolaimus</taxon>
    </lineage>
</organism>
<evidence type="ECO:0000313" key="2">
    <source>
        <dbReference type="WBParaSite" id="JU765_v2.g8442.t1"/>
    </source>
</evidence>
<dbReference type="Proteomes" id="UP000887576">
    <property type="component" value="Unplaced"/>
</dbReference>
<accession>A0AC34RMN0</accession>
<evidence type="ECO:0000313" key="1">
    <source>
        <dbReference type="Proteomes" id="UP000887576"/>
    </source>
</evidence>